<protein>
    <recommendedName>
        <fullName evidence="6">FYVE-type domain-containing protein</fullName>
    </recommendedName>
</protein>
<dbReference type="PROSITE" id="PS50178">
    <property type="entry name" value="ZF_FYVE"/>
    <property type="match status" value="1"/>
</dbReference>
<feature type="non-terminal residue" evidence="7">
    <location>
        <position position="128"/>
    </location>
</feature>
<dbReference type="EMBL" id="CAUYUJ010014595">
    <property type="protein sequence ID" value="CAK0843650.1"/>
    <property type="molecule type" value="Genomic_DNA"/>
</dbReference>
<dbReference type="Pfam" id="PF01363">
    <property type="entry name" value="FYVE"/>
    <property type="match status" value="1"/>
</dbReference>
<evidence type="ECO:0000256" key="2">
    <source>
        <dbReference type="ARBA" id="ARBA00022771"/>
    </source>
</evidence>
<accession>A0ABN9TD52</accession>
<evidence type="ECO:0000256" key="1">
    <source>
        <dbReference type="ARBA" id="ARBA00022723"/>
    </source>
</evidence>
<proteinExistence type="predicted"/>
<evidence type="ECO:0000256" key="5">
    <source>
        <dbReference type="SAM" id="MobiDB-lite"/>
    </source>
</evidence>
<dbReference type="Proteomes" id="UP001189429">
    <property type="component" value="Unassembled WGS sequence"/>
</dbReference>
<dbReference type="SUPFAM" id="SSF57903">
    <property type="entry name" value="FYVE/PHD zinc finger"/>
    <property type="match status" value="1"/>
</dbReference>
<dbReference type="InterPro" id="IPR017455">
    <property type="entry name" value="Znf_FYVE-rel"/>
</dbReference>
<organism evidence="7 8">
    <name type="scientific">Prorocentrum cordatum</name>
    <dbReference type="NCBI Taxonomy" id="2364126"/>
    <lineage>
        <taxon>Eukaryota</taxon>
        <taxon>Sar</taxon>
        <taxon>Alveolata</taxon>
        <taxon>Dinophyceae</taxon>
        <taxon>Prorocentrales</taxon>
        <taxon>Prorocentraceae</taxon>
        <taxon>Prorocentrum</taxon>
    </lineage>
</organism>
<comment type="caution">
    <text evidence="7">The sequence shown here is derived from an EMBL/GenBank/DDBJ whole genome shotgun (WGS) entry which is preliminary data.</text>
</comment>
<keyword evidence="3" id="KW-0862">Zinc</keyword>
<dbReference type="InterPro" id="IPR011011">
    <property type="entry name" value="Znf_FYVE_PHD"/>
</dbReference>
<dbReference type="SMART" id="SM00064">
    <property type="entry name" value="FYVE"/>
    <property type="match status" value="1"/>
</dbReference>
<evidence type="ECO:0000256" key="4">
    <source>
        <dbReference type="PROSITE-ProRule" id="PRU00091"/>
    </source>
</evidence>
<dbReference type="InterPro" id="IPR000306">
    <property type="entry name" value="Znf_FYVE"/>
</dbReference>
<keyword evidence="1" id="KW-0479">Metal-binding</keyword>
<feature type="region of interest" description="Disordered" evidence="5">
    <location>
        <begin position="1"/>
        <end position="46"/>
    </location>
</feature>
<evidence type="ECO:0000256" key="3">
    <source>
        <dbReference type="ARBA" id="ARBA00022833"/>
    </source>
</evidence>
<reference evidence="7" key="1">
    <citation type="submission" date="2023-10" db="EMBL/GenBank/DDBJ databases">
        <authorList>
            <person name="Chen Y."/>
            <person name="Shah S."/>
            <person name="Dougan E. K."/>
            <person name="Thang M."/>
            <person name="Chan C."/>
        </authorList>
    </citation>
    <scope>NUCLEOTIDE SEQUENCE [LARGE SCALE GENOMIC DNA]</scope>
</reference>
<dbReference type="Gene3D" id="3.30.40.10">
    <property type="entry name" value="Zinc/RING finger domain, C3HC4 (zinc finger)"/>
    <property type="match status" value="1"/>
</dbReference>
<name>A0ABN9TD52_9DINO</name>
<dbReference type="InterPro" id="IPR013083">
    <property type="entry name" value="Znf_RING/FYVE/PHD"/>
</dbReference>
<keyword evidence="2 4" id="KW-0863">Zinc-finger</keyword>
<sequence length="128" mass="13778">MDLEDFFSGDTPVSASAGAMSPAFEPPRRSSAHRLPPHSISTMSTLDGQDSASVCTICSTKLGKRHLHRRHQCYLCGRAVCSGCSPSAVQLPDYDAPQRACAVCVADFDQVVGARERMLELGRSLHEA</sequence>
<evidence type="ECO:0000259" key="6">
    <source>
        <dbReference type="PROSITE" id="PS50178"/>
    </source>
</evidence>
<dbReference type="CDD" id="cd00065">
    <property type="entry name" value="FYVE_like_SF"/>
    <property type="match status" value="1"/>
</dbReference>
<evidence type="ECO:0000313" key="8">
    <source>
        <dbReference type="Proteomes" id="UP001189429"/>
    </source>
</evidence>
<feature type="domain" description="FYVE-type" evidence="6">
    <location>
        <begin position="49"/>
        <end position="109"/>
    </location>
</feature>
<keyword evidence="8" id="KW-1185">Reference proteome</keyword>
<gene>
    <name evidence="7" type="ORF">PCOR1329_LOCUS37928</name>
</gene>
<evidence type="ECO:0000313" key="7">
    <source>
        <dbReference type="EMBL" id="CAK0843650.1"/>
    </source>
</evidence>